<dbReference type="InterPro" id="IPR035906">
    <property type="entry name" value="MetI-like_sf"/>
</dbReference>
<evidence type="ECO:0000256" key="2">
    <source>
        <dbReference type="ARBA" id="ARBA00022448"/>
    </source>
</evidence>
<accession>A0AAF0BU41</accession>
<feature type="domain" description="ABC transmembrane type-1" evidence="9">
    <location>
        <begin position="76"/>
        <end position="257"/>
    </location>
</feature>
<name>A0AAF0BU41_9ACTN</name>
<keyword evidence="3" id="KW-1003">Cell membrane</keyword>
<evidence type="ECO:0000256" key="6">
    <source>
        <dbReference type="ARBA" id="ARBA00023136"/>
    </source>
</evidence>
<evidence type="ECO:0000256" key="4">
    <source>
        <dbReference type="ARBA" id="ARBA00022692"/>
    </source>
</evidence>
<feature type="region of interest" description="Disordered" evidence="8">
    <location>
        <begin position="270"/>
        <end position="291"/>
    </location>
</feature>
<evidence type="ECO:0000256" key="3">
    <source>
        <dbReference type="ARBA" id="ARBA00022475"/>
    </source>
</evidence>
<evidence type="ECO:0000256" key="8">
    <source>
        <dbReference type="SAM" id="MobiDB-lite"/>
    </source>
</evidence>
<dbReference type="KEGG" id="ima:PO878_14100"/>
<dbReference type="PROSITE" id="PS50928">
    <property type="entry name" value="ABC_TM1"/>
    <property type="match status" value="1"/>
</dbReference>
<dbReference type="Pfam" id="PF00528">
    <property type="entry name" value="BPD_transp_1"/>
    <property type="match status" value="1"/>
</dbReference>
<sequence>MSGPVPTGLGAPAGPSSDGAPSLVGRVLPPTIVVLLALGAWEAWVRLRDVPDYVLPPPSDVATTAVDSWHLLPGHLGTTLLETVLGLGLGAGAGLGVALLVSGVPLARRSLGPLLVASQTIPMIVLAPLFAIVFGFGLTPKVVVVALITFFPVAISTVAGLDGADGELVDLVRALGGGTGTVLRAVRGPAAVPSFVAGLRISSAYAVAGAVIAEGTGGSQGLGFFITRSQASFRVDRIILAVVVVAAISAALYGLVGLLGRLATPWQQAGSHPALPATPSTPVVPHPEVSP</sequence>
<dbReference type="CDD" id="cd06261">
    <property type="entry name" value="TM_PBP2"/>
    <property type="match status" value="1"/>
</dbReference>
<dbReference type="Gene3D" id="1.10.3720.10">
    <property type="entry name" value="MetI-like"/>
    <property type="match status" value="1"/>
</dbReference>
<feature type="transmembrane region" description="Helical" evidence="7">
    <location>
        <begin position="238"/>
        <end position="256"/>
    </location>
</feature>
<evidence type="ECO:0000313" key="10">
    <source>
        <dbReference type="EMBL" id="WCO65633.1"/>
    </source>
</evidence>
<evidence type="ECO:0000256" key="1">
    <source>
        <dbReference type="ARBA" id="ARBA00004651"/>
    </source>
</evidence>
<keyword evidence="6 7" id="KW-0472">Membrane</keyword>
<evidence type="ECO:0000256" key="5">
    <source>
        <dbReference type="ARBA" id="ARBA00022989"/>
    </source>
</evidence>
<keyword evidence="5 7" id="KW-1133">Transmembrane helix</keyword>
<dbReference type="PANTHER" id="PTHR30151">
    <property type="entry name" value="ALKANE SULFONATE ABC TRANSPORTER-RELATED, MEMBRANE SUBUNIT"/>
    <property type="match status" value="1"/>
</dbReference>
<proteinExistence type="inferred from homology"/>
<dbReference type="AlphaFoldDB" id="A0AAF0BU41"/>
<comment type="similarity">
    <text evidence="7">Belongs to the binding-protein-dependent transport system permease family.</text>
</comment>
<feature type="transmembrane region" description="Helical" evidence="7">
    <location>
        <begin position="114"/>
        <end position="136"/>
    </location>
</feature>
<dbReference type="GO" id="GO:0005886">
    <property type="term" value="C:plasma membrane"/>
    <property type="evidence" value="ECO:0007669"/>
    <property type="project" value="UniProtKB-SubCell"/>
</dbReference>
<dbReference type="GO" id="GO:0055085">
    <property type="term" value="P:transmembrane transport"/>
    <property type="evidence" value="ECO:0007669"/>
    <property type="project" value="InterPro"/>
</dbReference>
<evidence type="ECO:0000256" key="7">
    <source>
        <dbReference type="RuleBase" id="RU363032"/>
    </source>
</evidence>
<feature type="transmembrane region" description="Helical" evidence="7">
    <location>
        <begin position="142"/>
        <end position="161"/>
    </location>
</feature>
<feature type="compositionally biased region" description="Pro residues" evidence="8">
    <location>
        <begin position="282"/>
        <end position="291"/>
    </location>
</feature>
<reference evidence="10" key="1">
    <citation type="submission" date="2023-01" db="EMBL/GenBank/DDBJ databases">
        <title>The diversity of Class Acidimicrobiia in South China Sea sediment environments and the proposal of Iamia marina sp. nov., a novel species of the genus Iamia.</title>
        <authorList>
            <person name="He Y."/>
            <person name="Tian X."/>
        </authorList>
    </citation>
    <scope>NUCLEOTIDE SEQUENCE</scope>
    <source>
        <strain evidence="10">DSM 19957</strain>
    </source>
</reference>
<evidence type="ECO:0000313" key="11">
    <source>
        <dbReference type="Proteomes" id="UP001216390"/>
    </source>
</evidence>
<gene>
    <name evidence="10" type="ORF">PO878_14100</name>
</gene>
<keyword evidence="11" id="KW-1185">Reference proteome</keyword>
<comment type="subcellular location">
    <subcellularLocation>
        <location evidence="1 7">Cell membrane</location>
        <topology evidence="1 7">Multi-pass membrane protein</topology>
    </subcellularLocation>
</comment>
<protein>
    <submittedName>
        <fullName evidence="10">ABC transporter permease</fullName>
    </submittedName>
</protein>
<organism evidence="10 11">
    <name type="scientific">Iamia majanohamensis</name>
    <dbReference type="NCBI Taxonomy" id="467976"/>
    <lineage>
        <taxon>Bacteria</taxon>
        <taxon>Bacillati</taxon>
        <taxon>Actinomycetota</taxon>
        <taxon>Acidimicrobiia</taxon>
        <taxon>Acidimicrobiales</taxon>
        <taxon>Iamiaceae</taxon>
        <taxon>Iamia</taxon>
    </lineage>
</organism>
<evidence type="ECO:0000259" key="9">
    <source>
        <dbReference type="PROSITE" id="PS50928"/>
    </source>
</evidence>
<dbReference type="InterPro" id="IPR000515">
    <property type="entry name" value="MetI-like"/>
</dbReference>
<dbReference type="Proteomes" id="UP001216390">
    <property type="component" value="Chromosome"/>
</dbReference>
<keyword evidence="4 7" id="KW-0812">Transmembrane</keyword>
<dbReference type="PANTHER" id="PTHR30151:SF20">
    <property type="entry name" value="ABC TRANSPORTER PERMEASE PROTEIN HI_0355-RELATED"/>
    <property type="match status" value="1"/>
</dbReference>
<feature type="transmembrane region" description="Helical" evidence="7">
    <location>
        <begin position="84"/>
        <end position="107"/>
    </location>
</feature>
<keyword evidence="2 7" id="KW-0813">Transport</keyword>
<dbReference type="SUPFAM" id="SSF161098">
    <property type="entry name" value="MetI-like"/>
    <property type="match status" value="1"/>
</dbReference>
<dbReference type="RefSeq" id="WP_272735160.1">
    <property type="nucleotide sequence ID" value="NZ_CP116942.1"/>
</dbReference>
<dbReference type="EMBL" id="CP116942">
    <property type="protein sequence ID" value="WCO65633.1"/>
    <property type="molecule type" value="Genomic_DNA"/>
</dbReference>